<dbReference type="GO" id="GO:0016887">
    <property type="term" value="F:ATP hydrolysis activity"/>
    <property type="evidence" value="ECO:0007669"/>
    <property type="project" value="InterPro"/>
</dbReference>
<dbReference type="GO" id="GO:0004176">
    <property type="term" value="F:ATP-dependent peptidase activity"/>
    <property type="evidence" value="ECO:0007669"/>
    <property type="project" value="InterPro"/>
</dbReference>
<dbReference type="InterPro" id="IPR003593">
    <property type="entry name" value="AAA+_ATPase"/>
</dbReference>
<dbReference type="GO" id="GO:0005524">
    <property type="term" value="F:ATP binding"/>
    <property type="evidence" value="ECO:0007669"/>
    <property type="project" value="InterPro"/>
</dbReference>
<dbReference type="GO" id="GO:0051131">
    <property type="term" value="P:chaperone-mediated protein complex assembly"/>
    <property type="evidence" value="ECO:0007669"/>
    <property type="project" value="TreeGrafter"/>
</dbReference>
<feature type="compositionally biased region" description="Acidic residues" evidence="1">
    <location>
        <begin position="147"/>
        <end position="163"/>
    </location>
</feature>
<dbReference type="GO" id="GO:0006515">
    <property type="term" value="P:protein quality control for misfolded or incompletely synthesized proteins"/>
    <property type="evidence" value="ECO:0007669"/>
    <property type="project" value="TreeGrafter"/>
</dbReference>
<feature type="compositionally biased region" description="Acidic residues" evidence="1">
    <location>
        <begin position="35"/>
        <end position="85"/>
    </location>
</feature>
<evidence type="ECO:0000256" key="1">
    <source>
        <dbReference type="SAM" id="MobiDB-lite"/>
    </source>
</evidence>
<dbReference type="SMART" id="SM00382">
    <property type="entry name" value="AAA"/>
    <property type="match status" value="1"/>
</dbReference>
<evidence type="ECO:0000313" key="3">
    <source>
        <dbReference type="EMBL" id="QHS98205.1"/>
    </source>
</evidence>
<dbReference type="Pfam" id="PF00004">
    <property type="entry name" value="AAA"/>
    <property type="match status" value="1"/>
</dbReference>
<dbReference type="PANTHER" id="PTHR43718:SF2">
    <property type="entry name" value="LON PROTEASE HOMOLOG, MITOCHONDRIAL"/>
    <property type="match status" value="1"/>
</dbReference>
<dbReference type="EMBL" id="MN739312">
    <property type="protein sequence ID" value="QHS98205.1"/>
    <property type="molecule type" value="Genomic_DNA"/>
</dbReference>
<dbReference type="GO" id="GO:0005759">
    <property type="term" value="C:mitochondrial matrix"/>
    <property type="evidence" value="ECO:0007669"/>
    <property type="project" value="TreeGrafter"/>
</dbReference>
<name>A0A6C0C0L7_9ZZZZ</name>
<dbReference type="GO" id="GO:0004252">
    <property type="term" value="F:serine-type endopeptidase activity"/>
    <property type="evidence" value="ECO:0007669"/>
    <property type="project" value="InterPro"/>
</dbReference>
<dbReference type="AlphaFoldDB" id="A0A6C0C0L7"/>
<feature type="compositionally biased region" description="Acidic residues" evidence="1">
    <location>
        <begin position="174"/>
        <end position="196"/>
    </location>
</feature>
<dbReference type="GO" id="GO:0007005">
    <property type="term" value="P:mitochondrion organization"/>
    <property type="evidence" value="ECO:0007669"/>
    <property type="project" value="TreeGrafter"/>
</dbReference>
<protein>
    <recommendedName>
        <fullName evidence="2">AAA+ ATPase domain-containing protein</fullName>
    </recommendedName>
</protein>
<dbReference type="Gene3D" id="3.40.50.300">
    <property type="entry name" value="P-loop containing nucleotide triphosphate hydrolases"/>
    <property type="match status" value="1"/>
</dbReference>
<dbReference type="InterPro" id="IPR003959">
    <property type="entry name" value="ATPase_AAA_core"/>
</dbReference>
<proteinExistence type="predicted"/>
<accession>A0A6C0C0L7</accession>
<feature type="compositionally biased region" description="Basic residues" evidence="1">
    <location>
        <begin position="121"/>
        <end position="130"/>
    </location>
</feature>
<feature type="compositionally biased region" description="Basic residues" evidence="1">
    <location>
        <begin position="214"/>
        <end position="224"/>
    </location>
</feature>
<evidence type="ECO:0000259" key="2">
    <source>
        <dbReference type="SMART" id="SM00382"/>
    </source>
</evidence>
<feature type="domain" description="AAA+ ATPase" evidence="2">
    <location>
        <begin position="444"/>
        <end position="573"/>
    </location>
</feature>
<sequence>MVRSSDKKNSKSRNSAKSKSTSSKTNKKVKHTESSDDDSDSSFIDEDDDYYEEDDSEEMDEESDSDDDDDDDEEDSDEEEEDDHDDDSKKKKRSKKMLKHEDIQRIISKLIPSKYMTNKVKNQKKNKKRKDKSEESESRSPSYSSSDSEEYLPDEEEEFDGEDERNVILLLGDEVNEEEEYNSQNDDDDCDSGDEETFMKENYQKIEIPSNATSKKKKQKKEKQKLHDDDEEDNDSQEDITQEYKDLCELKRDLTQKLETKPKNKTLIRAIRDCDSDIKKLVKKNRIKNAKKYHKLIHHERKYTNEIDYFKTKMTYQEQMRIMNELKDLNKYINIDKPYRVALLNSSVPQKFKAIALQKLNVLKTMEPGDPEYYKLKQWVDAFMRIPFNNYKSLDVNMKSGIDQCNTFMTTAKKTLDDCVYGLNDAKIQIMQMMGQWITNPDSVGSAIAIKGPMGTGKTTLVKEGISKILNRDFEFIALGGNSDASFLEGHSYTYEGSSWGRIIQIIMDSKCMNPVIYFDELDKVSDTPKGEEIIGILTHLTDTTQNSEYHDKYFSDISFDLSRCLFIFSYNDESKINPILRDRMYRIQTKGYDTKEKLIIARKHLLPKIREQVNFKEDEVIIPDETIEHIANSETLTQKESGVRNLKRCLEIIYTKLNLFRLVKNDNKLFEEDIKLKVEFPFTVTKEHIDVLIKKDDKINPSLFGLYI</sequence>
<dbReference type="PANTHER" id="PTHR43718">
    <property type="entry name" value="LON PROTEASE"/>
    <property type="match status" value="1"/>
</dbReference>
<dbReference type="Gene3D" id="1.10.8.60">
    <property type="match status" value="1"/>
</dbReference>
<dbReference type="GO" id="GO:0003697">
    <property type="term" value="F:single-stranded DNA binding"/>
    <property type="evidence" value="ECO:0007669"/>
    <property type="project" value="TreeGrafter"/>
</dbReference>
<dbReference type="InterPro" id="IPR027065">
    <property type="entry name" value="Lon_Prtase"/>
</dbReference>
<organism evidence="3">
    <name type="scientific">viral metagenome</name>
    <dbReference type="NCBI Taxonomy" id="1070528"/>
    <lineage>
        <taxon>unclassified sequences</taxon>
        <taxon>metagenomes</taxon>
        <taxon>organismal metagenomes</taxon>
    </lineage>
</organism>
<reference evidence="3" key="1">
    <citation type="journal article" date="2020" name="Nature">
        <title>Giant virus diversity and host interactions through global metagenomics.</title>
        <authorList>
            <person name="Schulz F."/>
            <person name="Roux S."/>
            <person name="Paez-Espino D."/>
            <person name="Jungbluth S."/>
            <person name="Walsh D.A."/>
            <person name="Denef V.J."/>
            <person name="McMahon K.D."/>
            <person name="Konstantinidis K.T."/>
            <person name="Eloe-Fadrosh E.A."/>
            <person name="Kyrpides N.C."/>
            <person name="Woyke T."/>
        </authorList>
    </citation>
    <scope>NUCLEOTIDE SEQUENCE</scope>
    <source>
        <strain evidence="3">GVMAG-M-3300020182-84</strain>
    </source>
</reference>
<dbReference type="InterPro" id="IPR027417">
    <property type="entry name" value="P-loop_NTPase"/>
</dbReference>
<dbReference type="SUPFAM" id="SSF52540">
    <property type="entry name" value="P-loop containing nucleoside triphosphate hydrolases"/>
    <property type="match status" value="1"/>
</dbReference>
<feature type="compositionally biased region" description="Acidic residues" evidence="1">
    <location>
        <begin position="229"/>
        <end position="239"/>
    </location>
</feature>
<feature type="region of interest" description="Disordered" evidence="1">
    <location>
        <begin position="1"/>
        <end position="239"/>
    </location>
</feature>